<dbReference type="Proteomes" id="UP000283269">
    <property type="component" value="Unassembled WGS sequence"/>
</dbReference>
<dbReference type="GO" id="GO:0044550">
    <property type="term" value="P:secondary metabolite biosynthetic process"/>
    <property type="evidence" value="ECO:0007669"/>
    <property type="project" value="TreeGrafter"/>
</dbReference>
<keyword evidence="6" id="KW-1185">Reference proteome</keyword>
<evidence type="ECO:0000313" key="6">
    <source>
        <dbReference type="Proteomes" id="UP000283269"/>
    </source>
</evidence>
<dbReference type="STRING" id="93625.A0A409XIP7"/>
<dbReference type="OrthoDB" id="417877at2759"/>
<dbReference type="InterPro" id="IPR036188">
    <property type="entry name" value="FAD/NAD-bd_sf"/>
</dbReference>
<proteinExistence type="predicted"/>
<dbReference type="Pfam" id="PF01494">
    <property type="entry name" value="FAD_binding_3"/>
    <property type="match status" value="1"/>
</dbReference>
<dbReference type="PRINTS" id="PR00420">
    <property type="entry name" value="RNGMNOXGNASE"/>
</dbReference>
<feature type="domain" description="FAD-binding" evidence="4">
    <location>
        <begin position="8"/>
        <end position="369"/>
    </location>
</feature>
<dbReference type="InterPro" id="IPR002938">
    <property type="entry name" value="FAD-bd"/>
</dbReference>
<evidence type="ECO:0000259" key="4">
    <source>
        <dbReference type="Pfam" id="PF01494"/>
    </source>
</evidence>
<evidence type="ECO:0000256" key="1">
    <source>
        <dbReference type="ARBA" id="ARBA00022630"/>
    </source>
</evidence>
<dbReference type="GO" id="GO:0071949">
    <property type="term" value="F:FAD binding"/>
    <property type="evidence" value="ECO:0007669"/>
    <property type="project" value="InterPro"/>
</dbReference>
<dbReference type="SUPFAM" id="SSF51905">
    <property type="entry name" value="FAD/NAD(P)-binding domain"/>
    <property type="match status" value="1"/>
</dbReference>
<comment type="caution">
    <text evidence="5">The sequence shown here is derived from an EMBL/GenBank/DDBJ whole genome shotgun (WGS) entry which is preliminary data.</text>
</comment>
<evidence type="ECO:0000256" key="3">
    <source>
        <dbReference type="ARBA" id="ARBA00023002"/>
    </source>
</evidence>
<accession>A0A409XIP7</accession>
<name>A0A409XIP7_PSICY</name>
<dbReference type="GO" id="GO:0016491">
    <property type="term" value="F:oxidoreductase activity"/>
    <property type="evidence" value="ECO:0007669"/>
    <property type="project" value="UniProtKB-KW"/>
</dbReference>
<organism evidence="5 6">
    <name type="scientific">Psilocybe cyanescens</name>
    <dbReference type="NCBI Taxonomy" id="93625"/>
    <lineage>
        <taxon>Eukaryota</taxon>
        <taxon>Fungi</taxon>
        <taxon>Dikarya</taxon>
        <taxon>Basidiomycota</taxon>
        <taxon>Agaricomycotina</taxon>
        <taxon>Agaricomycetes</taxon>
        <taxon>Agaricomycetidae</taxon>
        <taxon>Agaricales</taxon>
        <taxon>Agaricineae</taxon>
        <taxon>Strophariaceae</taxon>
        <taxon>Psilocybe</taxon>
    </lineage>
</organism>
<keyword evidence="2" id="KW-0274">FAD</keyword>
<protein>
    <recommendedName>
        <fullName evidence="4">FAD-binding domain-containing protein</fullName>
    </recommendedName>
</protein>
<gene>
    <name evidence="5" type="ORF">CVT25_006704</name>
</gene>
<dbReference type="AlphaFoldDB" id="A0A409XIP7"/>
<evidence type="ECO:0000256" key="2">
    <source>
        <dbReference type="ARBA" id="ARBA00022827"/>
    </source>
</evidence>
<dbReference type="InParanoid" id="A0A409XIP7"/>
<reference evidence="5 6" key="1">
    <citation type="journal article" date="2018" name="Evol. Lett.">
        <title>Horizontal gene cluster transfer increased hallucinogenic mushroom diversity.</title>
        <authorList>
            <person name="Reynolds H.T."/>
            <person name="Vijayakumar V."/>
            <person name="Gluck-Thaler E."/>
            <person name="Korotkin H.B."/>
            <person name="Matheny P.B."/>
            <person name="Slot J.C."/>
        </authorList>
    </citation>
    <scope>NUCLEOTIDE SEQUENCE [LARGE SCALE GENOMIC DNA]</scope>
    <source>
        <strain evidence="5 6">2631</strain>
    </source>
</reference>
<dbReference type="EMBL" id="NHYD01001586">
    <property type="protein sequence ID" value="PPQ90620.1"/>
    <property type="molecule type" value="Genomic_DNA"/>
</dbReference>
<sequence>MSSTTKDFAVAIVGGGMCGLACAHGLTKAGIKVDVFEAAAHYHEVGAGVGLGPNAIRALEKLGLFSAVLKAVAEPNANQRLFYLLAGAGDHEKIFDYADSSGEEGHQGLGVYRPGFLDAVMPLLDPNIMHFNKRCIAVEQAESGRQLLRFADGTTHETDLVIGADGIKSTTRSAVIGPGDHHIAFSGTFAYRALVPMDVLMADGIKTDIKSRPHCWVGAGKHIITFPIKNDTMLNVVAFYTVGDGTLMSERPHPWVETASEAEVMDRFFDWGNDALTVLKYIKRPSKWAIHTLHPPLKDFINGRVVLIGDAAHGMPPHLGAGVGQGFEDTYALCRLLAHPAVKKADLDDVLKIYNNIRPPRANMVLERSIRMGKVYENYGPGLYDIPEMIQRLAGMWEPVWGFDLEKQVSHALQDFEKVK</sequence>
<dbReference type="InterPro" id="IPR051104">
    <property type="entry name" value="FAD_monoxygenase"/>
</dbReference>
<keyword evidence="1" id="KW-0285">Flavoprotein</keyword>
<dbReference type="SUPFAM" id="SSF54373">
    <property type="entry name" value="FAD-linked reductases, C-terminal domain"/>
    <property type="match status" value="1"/>
</dbReference>
<dbReference type="Gene3D" id="3.50.50.60">
    <property type="entry name" value="FAD/NAD(P)-binding domain"/>
    <property type="match status" value="1"/>
</dbReference>
<keyword evidence="3" id="KW-0560">Oxidoreductase</keyword>
<dbReference type="PANTHER" id="PTHR46720">
    <property type="entry name" value="HYDROXYLASE, PUTATIVE (AFU_ORTHOLOGUE AFUA_3G01460)-RELATED"/>
    <property type="match status" value="1"/>
</dbReference>
<evidence type="ECO:0000313" key="5">
    <source>
        <dbReference type="EMBL" id="PPQ90620.1"/>
    </source>
</evidence>
<dbReference type="PANTHER" id="PTHR46720:SF3">
    <property type="entry name" value="FAD-BINDING DOMAIN-CONTAINING PROTEIN-RELATED"/>
    <property type="match status" value="1"/>
</dbReference>